<sequence length="391" mass="44469">MNVLIVYMMFWTGLVSFAATALGQGNAYLRYGHYVLLLMSSAYCLYLLLQRKMIITALSLLIAAYIALRILAVSSFALSHEYTLPGYLYPLRNWVLLLNFFVIGQSTVLPRETVNRLIVRMLIITVLVLFAFEVSGFFSTHFKPLFPLPSRIPFVTYRIGIDEFIIVYAYLLLSLKLIRNELPVPKYLMGTVLILFAFFICQTKQILPAIIIVSLFLIGTRCEPYLTRRKVVFTVSFLAVAGAIVSGLYWVMTNVPHDTYLSLWRRSLALHYVWEKVNAYPIFGYPIPSNLFGGTIPKDIIHHFYGFDFYATIFPSDIPLMFVLAEEGIVGVSFVAALLYLCYRKAPDKASYLIIVLLSLVGTFRMYYLVPVGSSFTFFMLGLITKDTTEG</sequence>
<evidence type="ECO:0000313" key="2">
    <source>
        <dbReference type="EMBL" id="KAB0670422.1"/>
    </source>
</evidence>
<feature type="transmembrane region" description="Helical" evidence="1">
    <location>
        <begin position="350"/>
        <end position="370"/>
    </location>
</feature>
<dbReference type="EMBL" id="VZRA01000002">
    <property type="protein sequence ID" value="KAB0670422.1"/>
    <property type="molecule type" value="Genomic_DNA"/>
</dbReference>
<dbReference type="Proteomes" id="UP000798046">
    <property type="component" value="Unassembled WGS sequence"/>
</dbReference>
<dbReference type="RefSeq" id="WP_191965644.1">
    <property type="nucleotide sequence ID" value="NZ_VZRA01000002.1"/>
</dbReference>
<feature type="transmembrane region" description="Helical" evidence="1">
    <location>
        <begin position="231"/>
        <end position="252"/>
    </location>
</feature>
<feature type="transmembrane region" description="Helical" evidence="1">
    <location>
        <begin position="318"/>
        <end position="343"/>
    </location>
</feature>
<organism evidence="2 3">
    <name type="scientific">Oryzomonas sagensis</name>
    <dbReference type="NCBI Taxonomy" id="2603857"/>
    <lineage>
        <taxon>Bacteria</taxon>
        <taxon>Pseudomonadati</taxon>
        <taxon>Thermodesulfobacteriota</taxon>
        <taxon>Desulfuromonadia</taxon>
        <taxon>Geobacterales</taxon>
        <taxon>Geobacteraceae</taxon>
        <taxon>Oryzomonas</taxon>
    </lineage>
</organism>
<accession>A0ABQ6TP38</accession>
<evidence type="ECO:0000313" key="3">
    <source>
        <dbReference type="Proteomes" id="UP000798046"/>
    </source>
</evidence>
<feature type="transmembrane region" description="Helical" evidence="1">
    <location>
        <begin position="33"/>
        <end position="49"/>
    </location>
</feature>
<evidence type="ECO:0000256" key="1">
    <source>
        <dbReference type="SAM" id="Phobius"/>
    </source>
</evidence>
<gene>
    <name evidence="2" type="ORF">F6V30_09745</name>
</gene>
<keyword evidence="1" id="KW-0812">Transmembrane</keyword>
<protein>
    <submittedName>
        <fullName evidence="2">Uncharacterized protein</fullName>
    </submittedName>
</protein>
<keyword evidence="3" id="KW-1185">Reference proteome</keyword>
<feature type="transmembrane region" description="Helical" evidence="1">
    <location>
        <begin position="121"/>
        <end position="142"/>
    </location>
</feature>
<keyword evidence="1" id="KW-0472">Membrane</keyword>
<name>A0ABQ6TP38_9BACT</name>
<keyword evidence="1" id="KW-1133">Transmembrane helix</keyword>
<feature type="transmembrane region" description="Helical" evidence="1">
    <location>
        <begin position="206"/>
        <end position="224"/>
    </location>
</feature>
<feature type="transmembrane region" description="Helical" evidence="1">
    <location>
        <begin position="56"/>
        <end position="79"/>
    </location>
</feature>
<comment type="caution">
    <text evidence="2">The sequence shown here is derived from an EMBL/GenBank/DDBJ whole genome shotgun (WGS) entry which is preliminary data.</text>
</comment>
<feature type="transmembrane region" description="Helical" evidence="1">
    <location>
        <begin position="91"/>
        <end position="109"/>
    </location>
</feature>
<proteinExistence type="predicted"/>
<reference evidence="2 3" key="1">
    <citation type="journal article" date="2020" name="Microorganisms">
        <title>Description of Three Novel Members in the Family Geobacteraceae, Oryzomonas japonicum gen. nov., sp. nov., Oryzomonas sagensis sp. nov., and Oryzomonas ruber sp. nov.</title>
        <authorList>
            <person name="Xu Z."/>
            <person name="Masuda Y."/>
            <person name="Hayakawa C."/>
            <person name="Ushijima N."/>
            <person name="Kawano K."/>
            <person name="Shiratori Y."/>
            <person name="Senoo K."/>
            <person name="Itoh H."/>
        </authorList>
    </citation>
    <scope>NUCLEOTIDE SEQUENCE [LARGE SCALE GENOMIC DNA]</scope>
    <source>
        <strain evidence="2 3">Red100</strain>
    </source>
</reference>